<dbReference type="AlphaFoldDB" id="A0A1G7SFX1"/>
<comment type="similarity">
    <text evidence="3 12">Belongs to the CcmD/CycX/HelD family.</text>
</comment>
<keyword evidence="11 12" id="KW-0472">Membrane</keyword>
<evidence type="ECO:0000256" key="8">
    <source>
        <dbReference type="ARBA" id="ARBA00022692"/>
    </source>
</evidence>
<evidence type="ECO:0000256" key="2">
    <source>
        <dbReference type="ARBA" id="ARBA00004377"/>
    </source>
</evidence>
<evidence type="ECO:0000256" key="3">
    <source>
        <dbReference type="ARBA" id="ARBA00008741"/>
    </source>
</evidence>
<organism evidence="13 14">
    <name type="scientific">Pelagibacterium luteolum</name>
    <dbReference type="NCBI Taxonomy" id="440168"/>
    <lineage>
        <taxon>Bacteria</taxon>
        <taxon>Pseudomonadati</taxon>
        <taxon>Pseudomonadota</taxon>
        <taxon>Alphaproteobacteria</taxon>
        <taxon>Hyphomicrobiales</taxon>
        <taxon>Devosiaceae</taxon>
        <taxon>Pelagibacterium</taxon>
    </lineage>
</organism>
<proteinExistence type="inferred from homology"/>
<name>A0A1G7SFX1_9HYPH</name>
<keyword evidence="6 12" id="KW-1003">Cell membrane</keyword>
<comment type="subcellular location">
    <subcellularLocation>
        <location evidence="2 12">Cell inner membrane</location>
        <topology evidence="2 12">Single-pass membrane protein</topology>
    </subcellularLocation>
</comment>
<dbReference type="Proteomes" id="UP000199495">
    <property type="component" value="Unassembled WGS sequence"/>
</dbReference>
<dbReference type="STRING" id="440168.SAMN04487974_101488"/>
<sequence>MIELGQHWEFIAAAYGGAFAIVAALTGWTIVSAIRAKARVSELEAARAARKLQ</sequence>
<protein>
    <recommendedName>
        <fullName evidence="4 12">Heme exporter protein D</fullName>
    </recommendedName>
</protein>
<keyword evidence="5 12" id="KW-0813">Transport</keyword>
<feature type="transmembrane region" description="Helical" evidence="12">
    <location>
        <begin position="12"/>
        <end position="31"/>
    </location>
</feature>
<dbReference type="RefSeq" id="WP_143009296.1">
    <property type="nucleotide sequence ID" value="NZ_FNCS01000001.1"/>
</dbReference>
<evidence type="ECO:0000313" key="14">
    <source>
        <dbReference type="Proteomes" id="UP000199495"/>
    </source>
</evidence>
<dbReference type="GO" id="GO:0015886">
    <property type="term" value="P:heme transport"/>
    <property type="evidence" value="ECO:0007669"/>
    <property type="project" value="InterPro"/>
</dbReference>
<accession>A0A1G7SFX1</accession>
<dbReference type="GO" id="GO:0005886">
    <property type="term" value="C:plasma membrane"/>
    <property type="evidence" value="ECO:0007669"/>
    <property type="project" value="UniProtKB-SubCell"/>
</dbReference>
<evidence type="ECO:0000256" key="6">
    <source>
        <dbReference type="ARBA" id="ARBA00022475"/>
    </source>
</evidence>
<dbReference type="InterPro" id="IPR007078">
    <property type="entry name" value="Haem_export_protD_CcmD"/>
</dbReference>
<evidence type="ECO:0000256" key="7">
    <source>
        <dbReference type="ARBA" id="ARBA00022519"/>
    </source>
</evidence>
<evidence type="ECO:0000256" key="12">
    <source>
        <dbReference type="RuleBase" id="RU363101"/>
    </source>
</evidence>
<dbReference type="EMBL" id="FNCS01000001">
    <property type="protein sequence ID" value="SDG21893.1"/>
    <property type="molecule type" value="Genomic_DNA"/>
</dbReference>
<dbReference type="Pfam" id="PF04995">
    <property type="entry name" value="CcmD"/>
    <property type="match status" value="1"/>
</dbReference>
<reference evidence="13 14" key="1">
    <citation type="submission" date="2016-10" db="EMBL/GenBank/DDBJ databases">
        <authorList>
            <person name="de Groot N.N."/>
        </authorList>
    </citation>
    <scope>NUCLEOTIDE SEQUENCE [LARGE SCALE GENOMIC DNA]</scope>
    <source>
        <strain evidence="13 14">CGMCC 1.10267</strain>
    </source>
</reference>
<gene>
    <name evidence="13" type="ORF">SAMN04487974_101488</name>
</gene>
<evidence type="ECO:0000256" key="4">
    <source>
        <dbReference type="ARBA" id="ARBA00016461"/>
    </source>
</evidence>
<keyword evidence="7 12" id="KW-0997">Cell inner membrane</keyword>
<keyword evidence="14" id="KW-1185">Reference proteome</keyword>
<evidence type="ECO:0000256" key="5">
    <source>
        <dbReference type="ARBA" id="ARBA00022448"/>
    </source>
</evidence>
<evidence type="ECO:0000256" key="11">
    <source>
        <dbReference type="ARBA" id="ARBA00023136"/>
    </source>
</evidence>
<evidence type="ECO:0000313" key="13">
    <source>
        <dbReference type="EMBL" id="SDG21893.1"/>
    </source>
</evidence>
<dbReference type="GO" id="GO:0017004">
    <property type="term" value="P:cytochrome complex assembly"/>
    <property type="evidence" value="ECO:0007669"/>
    <property type="project" value="UniProtKB-KW"/>
</dbReference>
<keyword evidence="9 12" id="KW-0201">Cytochrome c-type biogenesis</keyword>
<comment type="function">
    <text evidence="1 12">Required for the export of heme to the periplasm for the biogenesis of c-type cytochromes.</text>
</comment>
<keyword evidence="10 12" id="KW-1133">Transmembrane helix</keyword>
<evidence type="ECO:0000256" key="9">
    <source>
        <dbReference type="ARBA" id="ARBA00022748"/>
    </source>
</evidence>
<evidence type="ECO:0000256" key="10">
    <source>
        <dbReference type="ARBA" id="ARBA00022989"/>
    </source>
</evidence>
<keyword evidence="8 12" id="KW-0812">Transmembrane</keyword>
<evidence type="ECO:0000256" key="1">
    <source>
        <dbReference type="ARBA" id="ARBA00002442"/>
    </source>
</evidence>